<reference evidence="11 12" key="1">
    <citation type="submission" date="2020-08" db="EMBL/GenBank/DDBJ databases">
        <title>Functional genomics of gut bacteria from endangered species of beetles.</title>
        <authorList>
            <person name="Carlos-Shanley C."/>
        </authorList>
    </citation>
    <scope>NUCLEOTIDE SEQUENCE [LARGE SCALE GENOMIC DNA]</scope>
    <source>
        <strain evidence="11 12">S00239</strain>
    </source>
</reference>
<evidence type="ECO:0000259" key="10">
    <source>
        <dbReference type="PROSITE" id="PS52029"/>
    </source>
</evidence>
<keyword evidence="12" id="KW-1185">Reference proteome</keyword>
<dbReference type="GO" id="GO:0008360">
    <property type="term" value="P:regulation of cell shape"/>
    <property type="evidence" value="ECO:0007669"/>
    <property type="project" value="UniProtKB-UniRule"/>
</dbReference>
<dbReference type="Gene3D" id="2.40.440.10">
    <property type="entry name" value="L,D-transpeptidase catalytic domain-like"/>
    <property type="match status" value="1"/>
</dbReference>
<keyword evidence="4 7" id="KW-0133">Cell shape</keyword>
<dbReference type="PANTHER" id="PTHR36699">
    <property type="entry name" value="LD-TRANSPEPTIDASE"/>
    <property type="match status" value="1"/>
</dbReference>
<proteinExistence type="inferred from homology"/>
<evidence type="ECO:0000313" key="11">
    <source>
        <dbReference type="EMBL" id="MBB4841962.1"/>
    </source>
</evidence>
<comment type="pathway">
    <text evidence="1 7">Cell wall biogenesis; peptidoglycan biosynthesis.</text>
</comment>
<evidence type="ECO:0000256" key="3">
    <source>
        <dbReference type="ARBA" id="ARBA00022679"/>
    </source>
</evidence>
<feature type="region of interest" description="Disordered" evidence="8">
    <location>
        <begin position="1"/>
        <end position="20"/>
    </location>
</feature>
<dbReference type="GO" id="GO:0004180">
    <property type="term" value="F:carboxypeptidase activity"/>
    <property type="evidence" value="ECO:0007669"/>
    <property type="project" value="UniProtKB-ARBA"/>
</dbReference>
<name>A0A840L5K2_9BURK</name>
<evidence type="ECO:0000256" key="5">
    <source>
        <dbReference type="ARBA" id="ARBA00022984"/>
    </source>
</evidence>
<dbReference type="InterPro" id="IPR011990">
    <property type="entry name" value="TPR-like_helical_dom_sf"/>
</dbReference>
<dbReference type="RefSeq" id="WP_184295776.1">
    <property type="nucleotide sequence ID" value="NZ_JACHLP010000001.1"/>
</dbReference>
<dbReference type="PANTHER" id="PTHR36699:SF1">
    <property type="entry name" value="L,D-TRANSPEPTIDASE YAFK-RELATED"/>
    <property type="match status" value="1"/>
</dbReference>
<keyword evidence="9" id="KW-1133">Transmembrane helix</keyword>
<dbReference type="GO" id="GO:0016740">
    <property type="term" value="F:transferase activity"/>
    <property type="evidence" value="ECO:0007669"/>
    <property type="project" value="UniProtKB-KW"/>
</dbReference>
<comment type="similarity">
    <text evidence="2">Belongs to the YkuD family.</text>
</comment>
<accession>A0A840L5K2</accession>
<keyword evidence="9" id="KW-0472">Membrane</keyword>
<evidence type="ECO:0000256" key="2">
    <source>
        <dbReference type="ARBA" id="ARBA00005992"/>
    </source>
</evidence>
<evidence type="ECO:0000313" key="12">
    <source>
        <dbReference type="Proteomes" id="UP000562027"/>
    </source>
</evidence>
<evidence type="ECO:0000256" key="1">
    <source>
        <dbReference type="ARBA" id="ARBA00004752"/>
    </source>
</evidence>
<evidence type="ECO:0000256" key="9">
    <source>
        <dbReference type="SAM" id="Phobius"/>
    </source>
</evidence>
<dbReference type="SUPFAM" id="SSF141523">
    <property type="entry name" value="L,D-transpeptidase catalytic domain-like"/>
    <property type="match status" value="1"/>
</dbReference>
<evidence type="ECO:0000256" key="8">
    <source>
        <dbReference type="SAM" id="MobiDB-lite"/>
    </source>
</evidence>
<feature type="active site" description="Nucleophile" evidence="7">
    <location>
        <position position="296"/>
    </location>
</feature>
<feature type="compositionally biased region" description="Low complexity" evidence="8">
    <location>
        <begin position="1"/>
        <end position="15"/>
    </location>
</feature>
<protein>
    <submittedName>
        <fullName evidence="11">L,D-peptidoglycan transpeptidase YkuD (ErfK/YbiS/YcfS/YnhG family)</fullName>
    </submittedName>
</protein>
<dbReference type="SUPFAM" id="SSF48452">
    <property type="entry name" value="TPR-like"/>
    <property type="match status" value="1"/>
</dbReference>
<dbReference type="InterPro" id="IPR038063">
    <property type="entry name" value="Transpep_catalytic_dom"/>
</dbReference>
<dbReference type="EMBL" id="JACHLP010000001">
    <property type="protein sequence ID" value="MBB4841962.1"/>
    <property type="molecule type" value="Genomic_DNA"/>
</dbReference>
<dbReference type="GO" id="GO:0009252">
    <property type="term" value="P:peptidoglycan biosynthetic process"/>
    <property type="evidence" value="ECO:0007669"/>
    <property type="project" value="UniProtKB-UniPathway"/>
</dbReference>
<comment type="caution">
    <text evidence="11">The sequence shown here is derived from an EMBL/GenBank/DDBJ whole genome shotgun (WGS) entry which is preliminary data.</text>
</comment>
<dbReference type="AlphaFoldDB" id="A0A840L5K2"/>
<evidence type="ECO:0000256" key="7">
    <source>
        <dbReference type="PROSITE-ProRule" id="PRU01373"/>
    </source>
</evidence>
<feature type="active site" description="Proton donor/acceptor" evidence="7">
    <location>
        <position position="279"/>
    </location>
</feature>
<dbReference type="CDD" id="cd16913">
    <property type="entry name" value="YkuD_like"/>
    <property type="match status" value="1"/>
</dbReference>
<evidence type="ECO:0000256" key="6">
    <source>
        <dbReference type="ARBA" id="ARBA00023316"/>
    </source>
</evidence>
<evidence type="ECO:0000256" key="4">
    <source>
        <dbReference type="ARBA" id="ARBA00022960"/>
    </source>
</evidence>
<keyword evidence="5 7" id="KW-0573">Peptidoglycan synthesis</keyword>
<dbReference type="Proteomes" id="UP000562027">
    <property type="component" value="Unassembled WGS sequence"/>
</dbReference>
<dbReference type="Pfam" id="PF03734">
    <property type="entry name" value="YkuD"/>
    <property type="match status" value="1"/>
</dbReference>
<sequence length="447" mass="49118">MQDPQQAPDSAAPSASKRRPKPAQYGLLRAALLLACVGGTAVVGLSGMNFLSSRVEAYVPQRPAAATSSPQPSLLTARLNTQTPEGQLISAYQLLAKGEESQAFETVEALVKRQPDFSLAQLVYADLLLARSTPEAAAQALAGASEEQRERSQALRQEARLRLAALVERPPQDALPKELIGLPATVQHAIVVDTQKARLYLFQNRGQGMELVKDSYVSLGKAGVSKQMEGDQRTPLGVYQVGLRRDEAAARYGAAALPLNYPNEYDRMVGRGGSSIWLHGERAGSYARGPQSTDGCIVLSNDDMQFLADTVKARETPVLIFEHVDWVAKKDGKTPVDAQFESAFRQWQQARLQQDANALRGLYEPGLQRGSDSEAQRLAHNLARMQAHELPVQSLERLSVLPSQDLEPVMIVTYRELSALNPTPALKRQYWRQQEGRWRIIFDGVVS</sequence>
<organism evidence="11 12">
    <name type="scientific">Roseateles oligotrophus</name>
    <dbReference type="NCBI Taxonomy" id="1769250"/>
    <lineage>
        <taxon>Bacteria</taxon>
        <taxon>Pseudomonadati</taxon>
        <taxon>Pseudomonadota</taxon>
        <taxon>Betaproteobacteria</taxon>
        <taxon>Burkholderiales</taxon>
        <taxon>Sphaerotilaceae</taxon>
        <taxon>Roseateles</taxon>
    </lineage>
</organism>
<keyword evidence="6 7" id="KW-0961">Cell wall biogenesis/degradation</keyword>
<dbReference type="UniPathway" id="UPA00219"/>
<dbReference type="PROSITE" id="PS52029">
    <property type="entry name" value="LD_TPASE"/>
    <property type="match status" value="1"/>
</dbReference>
<gene>
    <name evidence="11" type="ORF">HNP55_000457</name>
</gene>
<dbReference type="GO" id="GO:0071555">
    <property type="term" value="P:cell wall organization"/>
    <property type="evidence" value="ECO:0007669"/>
    <property type="project" value="UniProtKB-UniRule"/>
</dbReference>
<keyword evidence="9" id="KW-0812">Transmembrane</keyword>
<feature type="domain" description="L,D-TPase catalytic" evidence="10">
    <location>
        <begin position="188"/>
        <end position="321"/>
    </location>
</feature>
<keyword evidence="3" id="KW-0808">Transferase</keyword>
<dbReference type="InterPro" id="IPR005490">
    <property type="entry name" value="LD_TPept_cat_dom"/>
</dbReference>
<feature type="transmembrane region" description="Helical" evidence="9">
    <location>
        <begin position="27"/>
        <end position="51"/>
    </location>
</feature>